<gene>
    <name evidence="1" type="ORF">EDD76_11791</name>
</gene>
<dbReference type="InterPro" id="IPR011013">
    <property type="entry name" value="Gal_mutarotase_sf_dom"/>
</dbReference>
<reference evidence="1 2" key="1">
    <citation type="submission" date="2019-03" db="EMBL/GenBank/DDBJ databases">
        <title>Genomic Encyclopedia of Type Strains, Phase IV (KMG-IV): sequencing the most valuable type-strain genomes for metagenomic binning, comparative biology and taxonomic classification.</title>
        <authorList>
            <person name="Goeker M."/>
        </authorList>
    </citation>
    <scope>NUCLEOTIDE SEQUENCE [LARGE SCALE GENOMIC DNA]</scope>
    <source>
        <strain evidence="1 2">DSM 100556</strain>
    </source>
</reference>
<dbReference type="AlphaFoldDB" id="A0A4R1QMZ9"/>
<dbReference type="STRING" id="1469948.GCA_000732725_04008"/>
<dbReference type="Gene3D" id="2.70.98.10">
    <property type="match status" value="1"/>
</dbReference>
<organism evidence="1 2">
    <name type="scientific">Kineothrix alysoides</name>
    <dbReference type="NCBI Taxonomy" id="1469948"/>
    <lineage>
        <taxon>Bacteria</taxon>
        <taxon>Bacillati</taxon>
        <taxon>Bacillota</taxon>
        <taxon>Clostridia</taxon>
        <taxon>Lachnospirales</taxon>
        <taxon>Lachnospiraceae</taxon>
        <taxon>Kineothrix</taxon>
    </lineage>
</organism>
<evidence type="ECO:0000313" key="1">
    <source>
        <dbReference type="EMBL" id="TCL55056.1"/>
    </source>
</evidence>
<keyword evidence="2" id="KW-1185">Reference proteome</keyword>
<dbReference type="EMBL" id="SLUO01000017">
    <property type="protein sequence ID" value="TCL55056.1"/>
    <property type="molecule type" value="Genomic_DNA"/>
</dbReference>
<dbReference type="RefSeq" id="WP_031392628.1">
    <property type="nucleotide sequence ID" value="NZ_JPNB01000003.1"/>
</dbReference>
<dbReference type="InterPro" id="IPR014718">
    <property type="entry name" value="GH-type_carb-bd"/>
</dbReference>
<dbReference type="GO" id="GO:0005975">
    <property type="term" value="P:carbohydrate metabolic process"/>
    <property type="evidence" value="ECO:0007669"/>
    <property type="project" value="InterPro"/>
</dbReference>
<name>A0A4R1QMZ9_9FIRM</name>
<dbReference type="SUPFAM" id="SSF74650">
    <property type="entry name" value="Galactose mutarotase-like"/>
    <property type="match status" value="1"/>
</dbReference>
<dbReference type="InterPro" id="IPR027839">
    <property type="entry name" value="DUF4432"/>
</dbReference>
<evidence type="ECO:0000313" key="2">
    <source>
        <dbReference type="Proteomes" id="UP000295718"/>
    </source>
</evidence>
<proteinExistence type="predicted"/>
<sequence>MSKNKYIGHPLQLSGVEEYRLLGGKGDGMHLLRIRNGLGIDMTVCADRCCDISELYFDGSRMNYTSPSGYVSPQYFQEGRDGFGFLKSFNCGLITTCGLQNIGVPNEENGKLHGLHGTIGNIPADHIYYETDEEAIRIHATMRDHIMFGAKLTLNRTITVGLTDNLISIEDTVTNEGSGEEAAMLLYHINVGYPLLDETAKLEINSDQVIPRDDRAAEDLDTWNKMLKPVPNFVEQCYYHKFAEKTAKVRVSNESIGKGLELSFDTSVFPEFTEWKMMGEYDYVLGIEPCTNTLEGRNAIGEKKQLQYLAPGQSKKYTAELRLFRIK</sequence>
<dbReference type="Proteomes" id="UP000295718">
    <property type="component" value="Unassembled WGS sequence"/>
</dbReference>
<dbReference type="OrthoDB" id="9791280at2"/>
<dbReference type="Pfam" id="PF14486">
    <property type="entry name" value="DUF4432"/>
    <property type="match status" value="1"/>
</dbReference>
<comment type="caution">
    <text evidence="1">The sequence shown here is derived from an EMBL/GenBank/DDBJ whole genome shotgun (WGS) entry which is preliminary data.</text>
</comment>
<dbReference type="GO" id="GO:0030246">
    <property type="term" value="F:carbohydrate binding"/>
    <property type="evidence" value="ECO:0007669"/>
    <property type="project" value="InterPro"/>
</dbReference>
<dbReference type="CDD" id="cd09023">
    <property type="entry name" value="Aldose_epim_Ec_c4013"/>
    <property type="match status" value="1"/>
</dbReference>
<accession>A0A4R1QMZ9</accession>
<protein>
    <submittedName>
        <fullName evidence="1">Uncharacterized protein DUF4432</fullName>
    </submittedName>
</protein>
<dbReference type="GO" id="GO:0003824">
    <property type="term" value="F:catalytic activity"/>
    <property type="evidence" value="ECO:0007669"/>
    <property type="project" value="InterPro"/>
</dbReference>